<reference evidence="13 14" key="1">
    <citation type="submission" date="2020-08" db="EMBL/GenBank/DDBJ databases">
        <title>A Genomic Blueprint of the Chicken Gut Microbiome.</title>
        <authorList>
            <person name="Gilroy R."/>
            <person name="Ravi A."/>
            <person name="Getino M."/>
            <person name="Pursley I."/>
            <person name="Horton D.L."/>
            <person name="Alikhan N.-F."/>
            <person name="Baker D."/>
            <person name="Gharbi K."/>
            <person name="Hall N."/>
            <person name="Watson M."/>
            <person name="Adriaenssens E.M."/>
            <person name="Foster-Nyarko E."/>
            <person name="Jarju S."/>
            <person name="Secka A."/>
            <person name="Antonio M."/>
            <person name="Oren A."/>
            <person name="Chaudhuri R."/>
            <person name="La Ragione R.M."/>
            <person name="Hildebrand F."/>
            <person name="Pallen M.J."/>
        </authorList>
    </citation>
    <scope>NUCLEOTIDE SEQUENCE [LARGE SCALE GENOMIC DNA]</scope>
    <source>
        <strain evidence="13 14">Sa2YVA2</strain>
    </source>
</reference>
<organism evidence="13 14">
    <name type="scientific">Sporosarcina quadrami</name>
    <dbReference type="NCBI Taxonomy" id="2762234"/>
    <lineage>
        <taxon>Bacteria</taxon>
        <taxon>Bacillati</taxon>
        <taxon>Bacillota</taxon>
        <taxon>Bacilli</taxon>
        <taxon>Bacillales</taxon>
        <taxon>Caryophanaceae</taxon>
        <taxon>Sporosarcina</taxon>
    </lineage>
</organism>
<keyword evidence="4" id="KW-0808">Transferase</keyword>
<feature type="domain" description="Glycosyltransferase 2-like" evidence="12">
    <location>
        <begin position="44"/>
        <end position="136"/>
    </location>
</feature>
<evidence type="ECO:0000313" key="14">
    <source>
        <dbReference type="Proteomes" id="UP000626786"/>
    </source>
</evidence>
<evidence type="ECO:0000256" key="7">
    <source>
        <dbReference type="ARBA" id="ARBA00037281"/>
    </source>
</evidence>
<name>A0ABR8U7H5_9BACL</name>
<evidence type="ECO:0000256" key="4">
    <source>
        <dbReference type="ARBA" id="ARBA00022679"/>
    </source>
</evidence>
<evidence type="ECO:0000256" key="5">
    <source>
        <dbReference type="ARBA" id="ARBA00022746"/>
    </source>
</evidence>
<proteinExistence type="inferred from homology"/>
<evidence type="ECO:0000256" key="6">
    <source>
        <dbReference type="ARBA" id="ARBA00023136"/>
    </source>
</evidence>
<dbReference type="InterPro" id="IPR029044">
    <property type="entry name" value="Nucleotide-diphossugar_trans"/>
</dbReference>
<evidence type="ECO:0000256" key="2">
    <source>
        <dbReference type="ARBA" id="ARBA00022475"/>
    </source>
</evidence>
<dbReference type="PANTHER" id="PTHR43646:SF2">
    <property type="entry name" value="GLYCOSYLTRANSFERASE 2-LIKE DOMAIN-CONTAINING PROTEIN"/>
    <property type="match status" value="1"/>
</dbReference>
<evidence type="ECO:0000256" key="9">
    <source>
        <dbReference type="ARBA" id="ARBA00038120"/>
    </source>
</evidence>
<accession>A0ABR8U7H5</accession>
<comment type="pathway">
    <text evidence="8">Carotenoid biosynthesis; staphyloxanthin biosynthesis; staphyloxanthin from farnesyl diphosphate: step 4/5.</text>
</comment>
<feature type="transmembrane region" description="Helical" evidence="11">
    <location>
        <begin position="306"/>
        <end position="327"/>
    </location>
</feature>
<evidence type="ECO:0000256" key="10">
    <source>
        <dbReference type="ARBA" id="ARBA00040345"/>
    </source>
</evidence>
<keyword evidence="2" id="KW-1003">Cell membrane</keyword>
<dbReference type="PANTHER" id="PTHR43646">
    <property type="entry name" value="GLYCOSYLTRANSFERASE"/>
    <property type="match status" value="1"/>
</dbReference>
<dbReference type="InterPro" id="IPR001173">
    <property type="entry name" value="Glyco_trans_2-like"/>
</dbReference>
<dbReference type="CDD" id="cd00761">
    <property type="entry name" value="Glyco_tranf_GTA_type"/>
    <property type="match status" value="1"/>
</dbReference>
<dbReference type="Pfam" id="PF00535">
    <property type="entry name" value="Glycos_transf_2"/>
    <property type="match status" value="1"/>
</dbReference>
<evidence type="ECO:0000313" key="13">
    <source>
        <dbReference type="EMBL" id="MBD7983982.1"/>
    </source>
</evidence>
<dbReference type="Gene3D" id="3.90.550.10">
    <property type="entry name" value="Spore Coat Polysaccharide Biosynthesis Protein SpsA, Chain A"/>
    <property type="match status" value="1"/>
</dbReference>
<keyword evidence="3" id="KW-0328">Glycosyltransferase</keyword>
<dbReference type="RefSeq" id="WP_191693686.1">
    <property type="nucleotide sequence ID" value="NZ_JACSQN010000004.1"/>
</dbReference>
<evidence type="ECO:0000256" key="11">
    <source>
        <dbReference type="SAM" id="Phobius"/>
    </source>
</evidence>
<comment type="function">
    <text evidence="7">Catalyzes the glycosylation of 4,4'-diaponeurosporenoate, i.e. the esterification of glucose at the C1'' position with the carboxyl group of 4,4'-diaponeurosporenic acid, to form glycosyl-4,4'-diaponeurosporenoate. This is a step in the biosynthesis of staphyloxanthin, an orange pigment present in most staphylococci strains.</text>
</comment>
<feature type="transmembrane region" description="Helical" evidence="11">
    <location>
        <begin position="333"/>
        <end position="358"/>
    </location>
</feature>
<keyword evidence="11" id="KW-1133">Transmembrane helix</keyword>
<keyword evidence="6 11" id="KW-0472">Membrane</keyword>
<evidence type="ECO:0000256" key="3">
    <source>
        <dbReference type="ARBA" id="ARBA00022676"/>
    </source>
</evidence>
<sequence>MFILFAIGIVLTIIGLACGIIVLWRVPVLDSEVRRTDAVRSSITIIIPARNEEKRLAPLLESIVMQKDIEVETIVVDDDSTDRTAEIAYSYGARVLPNEQFNKGWIGKSSACWTGAVAATGDLLLFMDADTVFEDRDSLVSYITNFEAAGGTGILSLQPDHRPEHWYEQMASIFPVVVMAGMNVFTIKGDLLKSAGSFGPCMLCAKDEYMKVGGHAAVRGAVMDDLALGHEFQAKALPVRCISGRGTAWLRMYPEGFKQLVQGYSKSMASGSVSTHPFVMLLINLWIVGGTLSPLLFLFPVMTESWIQLAVAVVVYAAYMFGVARSVRKTGDFAMWTIPLFPLLFIFFILVFLYSIYLSKRRKRVTWRGRDIEV</sequence>
<keyword evidence="14" id="KW-1185">Reference proteome</keyword>
<comment type="subcellular location">
    <subcellularLocation>
        <location evidence="1">Cell membrane</location>
    </subcellularLocation>
</comment>
<evidence type="ECO:0000256" key="8">
    <source>
        <dbReference type="ARBA" id="ARBA00037904"/>
    </source>
</evidence>
<gene>
    <name evidence="13" type="ORF">H9649_05280</name>
</gene>
<evidence type="ECO:0000259" key="12">
    <source>
        <dbReference type="Pfam" id="PF00535"/>
    </source>
</evidence>
<evidence type="ECO:0000256" key="1">
    <source>
        <dbReference type="ARBA" id="ARBA00004236"/>
    </source>
</evidence>
<dbReference type="Proteomes" id="UP000626786">
    <property type="component" value="Unassembled WGS sequence"/>
</dbReference>
<protein>
    <recommendedName>
        <fullName evidence="10">4,4'-diaponeurosporenoate glycosyltransferase</fullName>
    </recommendedName>
</protein>
<feature type="transmembrane region" description="Helical" evidence="11">
    <location>
        <begin position="278"/>
        <end position="299"/>
    </location>
</feature>
<keyword evidence="11" id="KW-0812">Transmembrane</keyword>
<dbReference type="EMBL" id="JACSQN010000004">
    <property type="protein sequence ID" value="MBD7983982.1"/>
    <property type="molecule type" value="Genomic_DNA"/>
</dbReference>
<dbReference type="SUPFAM" id="SSF53448">
    <property type="entry name" value="Nucleotide-diphospho-sugar transferases"/>
    <property type="match status" value="1"/>
</dbReference>
<comment type="caution">
    <text evidence="13">The sequence shown here is derived from an EMBL/GenBank/DDBJ whole genome shotgun (WGS) entry which is preliminary data.</text>
</comment>
<comment type="similarity">
    <text evidence="9">Belongs to the glycosyltransferase 2 family. CrtQ subfamily.</text>
</comment>
<keyword evidence="5" id="KW-0125">Carotenoid biosynthesis</keyword>